<dbReference type="InterPro" id="IPR014998">
    <property type="entry name" value="DUF1848"/>
</dbReference>
<dbReference type="OrthoDB" id="9771212at2"/>
<proteinExistence type="predicted"/>
<evidence type="ECO:0000313" key="2">
    <source>
        <dbReference type="Proteomes" id="UP000199520"/>
    </source>
</evidence>
<organism evidence="1 2">
    <name type="scientific">Pelosinus propionicus DSM 13327</name>
    <dbReference type="NCBI Taxonomy" id="1123291"/>
    <lineage>
        <taxon>Bacteria</taxon>
        <taxon>Bacillati</taxon>
        <taxon>Bacillota</taxon>
        <taxon>Negativicutes</taxon>
        <taxon>Selenomonadales</taxon>
        <taxon>Sporomusaceae</taxon>
        <taxon>Pelosinus</taxon>
    </lineage>
</organism>
<accession>A0A1I4GZE5</accession>
<dbReference type="Proteomes" id="UP000199520">
    <property type="component" value="Unassembled WGS sequence"/>
</dbReference>
<evidence type="ECO:0008006" key="3">
    <source>
        <dbReference type="Google" id="ProtNLM"/>
    </source>
</evidence>
<dbReference type="EMBL" id="FOTS01000002">
    <property type="protein sequence ID" value="SFL35418.1"/>
    <property type="molecule type" value="Genomic_DNA"/>
</dbReference>
<evidence type="ECO:0000313" key="1">
    <source>
        <dbReference type="EMBL" id="SFL35418.1"/>
    </source>
</evidence>
<gene>
    <name evidence="1" type="ORF">SAMN04490355_100263</name>
</gene>
<dbReference type="STRING" id="1123291.SAMN04490355_100263"/>
<dbReference type="RefSeq" id="WP_090932183.1">
    <property type="nucleotide sequence ID" value="NZ_FOTS01000002.1"/>
</dbReference>
<keyword evidence="2" id="KW-1185">Reference proteome</keyword>
<dbReference type="Pfam" id="PF08902">
    <property type="entry name" value="DUF1848"/>
    <property type="match status" value="1"/>
</dbReference>
<sequence length="312" mass="36294">MIISASRRTDIPAFYSDWIVNRLKEGFVYTVNPMNPKQVSKVPLTADVVDCIVFWTKNAQPMLNKLDIINAMGYSYYFQFTLTPYDHRIEHHLADKAKIMEGFKALSEKIGRQRVIWRYDPVIISNSFSVDYHLEQFYNMCCSLKDYTTKCIFSFVELYAKIKKRTKDIIDQEVDFENRNKIACAFSEIAKDHKLSLETCSEKIDFSNYGIRHSSCINQKTIENIIGYTINGKRDLNQRPHCSCIESIDIGAYDCCSHGCVYCYATSNENKIYQNMRQHDRQSPLLLNQLYSDCKIRDRVVTSLKNGQVSLF</sequence>
<dbReference type="AlphaFoldDB" id="A0A1I4GZE5"/>
<protein>
    <recommendedName>
        <fullName evidence="3">DNA repair photolyase</fullName>
    </recommendedName>
</protein>
<name>A0A1I4GZE5_9FIRM</name>
<reference evidence="2" key="1">
    <citation type="submission" date="2016-10" db="EMBL/GenBank/DDBJ databases">
        <authorList>
            <person name="Varghese N."/>
            <person name="Submissions S."/>
        </authorList>
    </citation>
    <scope>NUCLEOTIDE SEQUENCE [LARGE SCALE GENOMIC DNA]</scope>
    <source>
        <strain evidence="2">DSM 13327</strain>
    </source>
</reference>